<keyword evidence="2" id="KW-1185">Reference proteome</keyword>
<protein>
    <submittedName>
        <fullName evidence="1">DUF2303 family protein</fullName>
    </submittedName>
</protein>
<organism evidence="1 2">
    <name type="scientific">Tenggerimyces flavus</name>
    <dbReference type="NCBI Taxonomy" id="1708749"/>
    <lineage>
        <taxon>Bacteria</taxon>
        <taxon>Bacillati</taxon>
        <taxon>Actinomycetota</taxon>
        <taxon>Actinomycetes</taxon>
        <taxon>Propionibacteriales</taxon>
        <taxon>Nocardioidaceae</taxon>
        <taxon>Tenggerimyces</taxon>
    </lineage>
</organism>
<dbReference type="Proteomes" id="UP001595699">
    <property type="component" value="Unassembled WGS sequence"/>
</dbReference>
<reference evidence="2" key="1">
    <citation type="journal article" date="2019" name="Int. J. Syst. Evol. Microbiol.">
        <title>The Global Catalogue of Microorganisms (GCM) 10K type strain sequencing project: providing services to taxonomists for standard genome sequencing and annotation.</title>
        <authorList>
            <consortium name="The Broad Institute Genomics Platform"/>
            <consortium name="The Broad Institute Genome Sequencing Center for Infectious Disease"/>
            <person name="Wu L."/>
            <person name="Ma J."/>
        </authorList>
    </citation>
    <scope>NUCLEOTIDE SEQUENCE [LARGE SCALE GENOMIC DNA]</scope>
    <source>
        <strain evidence="2">CGMCC 4.7241</strain>
    </source>
</reference>
<dbReference type="EMBL" id="JBHRZH010000012">
    <property type="protein sequence ID" value="MFC3762042.1"/>
    <property type="molecule type" value="Genomic_DNA"/>
</dbReference>
<name>A0ABV7YBR1_9ACTN</name>
<gene>
    <name evidence="1" type="ORF">ACFOUW_14460</name>
</gene>
<dbReference type="RefSeq" id="WP_205120589.1">
    <property type="nucleotide sequence ID" value="NZ_JAFBCM010000001.1"/>
</dbReference>
<comment type="caution">
    <text evidence="1">The sequence shown here is derived from an EMBL/GenBank/DDBJ whole genome shotgun (WGS) entry which is preliminary data.</text>
</comment>
<evidence type="ECO:0000313" key="2">
    <source>
        <dbReference type="Proteomes" id="UP001595699"/>
    </source>
</evidence>
<evidence type="ECO:0000313" key="1">
    <source>
        <dbReference type="EMBL" id="MFC3762042.1"/>
    </source>
</evidence>
<sequence length="285" mass="31325">MTENFTETVELAVEPNGVQAAIDAGEAIAKPTLLDPGNHYVAVVPAGGRLAHVDLDLDKYRDTPRRKEGRVVVDDVASFVHYWGKHADEHSEVYANVSRSKVEAVLDAHADDGPRWGGHRLVLQLKHTQPWLAWNANEGIKFSQTDFAEFLEDNLADIYAPPAADMLEIAQTFQATTKVNFESGTRLASGQRKLTYVEQVDAKAGQKGELTIPESFTLGLQVFEGFEVADEVGARLRYRINGGNLQLSYHLNRPDEVARAAFDAIVNQLTEHLDGTPVLVGQPIG</sequence>
<accession>A0ABV7YBR1</accession>
<proteinExistence type="predicted"/>
<dbReference type="InterPro" id="IPR019276">
    <property type="entry name" value="DUF2303"/>
</dbReference>
<dbReference type="Pfam" id="PF10065">
    <property type="entry name" value="DUF2303"/>
    <property type="match status" value="1"/>
</dbReference>